<dbReference type="InterPro" id="IPR012997">
    <property type="entry name" value="RplA"/>
</dbReference>
<dbReference type="KEGG" id="maqu:Maq22A_1p30870"/>
<keyword evidence="6" id="KW-0614">Plasmid</keyword>
<proteinExistence type="inferred from homology"/>
<dbReference type="GO" id="GO:0008932">
    <property type="term" value="F:lytic endotransglycosylase activity"/>
    <property type="evidence" value="ECO:0007669"/>
    <property type="project" value="UniProtKB-UniRule"/>
</dbReference>
<evidence type="ECO:0000256" key="3">
    <source>
        <dbReference type="HAMAP-Rule" id="MF_02071"/>
    </source>
</evidence>
<dbReference type="PATRIC" id="fig|270351.10.peg.5488"/>
<keyword evidence="2 3" id="KW-0961">Cell wall biogenesis/degradation</keyword>
<evidence type="ECO:0000256" key="1">
    <source>
        <dbReference type="ARBA" id="ARBA00023239"/>
    </source>
</evidence>
<feature type="domain" description="RlpA-like protein double-psi beta-barrel" evidence="5">
    <location>
        <begin position="39"/>
        <end position="122"/>
    </location>
</feature>
<evidence type="ECO:0000313" key="7">
    <source>
        <dbReference type="Proteomes" id="UP000061432"/>
    </source>
</evidence>
<dbReference type="CDD" id="cd22268">
    <property type="entry name" value="DPBB_RlpA-like"/>
    <property type="match status" value="1"/>
</dbReference>
<geneLocation type="plasmid" evidence="7">
    <name>pMaq22A_1p DNA</name>
</geneLocation>
<dbReference type="RefSeq" id="WP_082742857.1">
    <property type="nucleotide sequence ID" value="NZ_AP014705.1"/>
</dbReference>
<reference evidence="6 7" key="1">
    <citation type="journal article" date="2015" name="Genome Announc.">
        <title>Complete Genome Sequence of Methylobacterium aquaticum Strain 22A, Isolated from Racomitrium japonicum Moss.</title>
        <authorList>
            <person name="Tani A."/>
            <person name="Ogura Y."/>
            <person name="Hayashi T."/>
            <person name="Kimbara K."/>
        </authorList>
    </citation>
    <scope>NUCLEOTIDE SEQUENCE [LARGE SCALE GENOMIC DNA]</scope>
    <source>
        <strain evidence="6 7">MA-22A</strain>
        <plasmid evidence="7">Plasmid pMaq22A_1p DNA</plasmid>
    </source>
</reference>
<evidence type="ECO:0000256" key="2">
    <source>
        <dbReference type="ARBA" id="ARBA00023316"/>
    </source>
</evidence>
<dbReference type="InterPro" id="IPR036908">
    <property type="entry name" value="RlpA-like_sf"/>
</dbReference>
<comment type="function">
    <text evidence="3">Lytic transglycosylase with a strong preference for naked glycan strands that lack stem peptides.</text>
</comment>
<reference evidence="7" key="2">
    <citation type="submission" date="2015-01" db="EMBL/GenBank/DDBJ databases">
        <title>Complete genome sequence of Methylobacterium aquaticum strain 22A.</title>
        <authorList>
            <person name="Tani A."/>
            <person name="Ogura Y."/>
            <person name="Hayashi T."/>
        </authorList>
    </citation>
    <scope>NUCLEOTIDE SEQUENCE [LARGE SCALE GENOMIC DNA]</scope>
    <source>
        <strain evidence="7">MA-22A</strain>
        <plasmid evidence="7">Plasmid pMaq22A_1p DNA</plasmid>
    </source>
</reference>
<dbReference type="PANTHER" id="PTHR34183">
    <property type="entry name" value="ENDOLYTIC PEPTIDOGLYCAN TRANSGLYCOSYLASE RLPA"/>
    <property type="match status" value="1"/>
</dbReference>
<evidence type="ECO:0000313" key="6">
    <source>
        <dbReference type="EMBL" id="BAQ48522.1"/>
    </source>
</evidence>
<dbReference type="InterPro" id="IPR009009">
    <property type="entry name" value="RlpA-like_DPBB"/>
</dbReference>
<dbReference type="AlphaFoldDB" id="A0A0C6FMX7"/>
<dbReference type="PANTHER" id="PTHR34183:SF8">
    <property type="entry name" value="ENDOLYTIC PEPTIDOGLYCAN TRANSGLYCOSYLASE RLPA-RELATED"/>
    <property type="match status" value="1"/>
</dbReference>
<organism evidence="6 7">
    <name type="scientific">Methylobacterium aquaticum</name>
    <dbReference type="NCBI Taxonomy" id="270351"/>
    <lineage>
        <taxon>Bacteria</taxon>
        <taxon>Pseudomonadati</taxon>
        <taxon>Pseudomonadota</taxon>
        <taxon>Alphaproteobacteria</taxon>
        <taxon>Hyphomicrobiales</taxon>
        <taxon>Methylobacteriaceae</taxon>
        <taxon>Methylobacterium</taxon>
    </lineage>
</organism>
<evidence type="ECO:0000259" key="5">
    <source>
        <dbReference type="Pfam" id="PF03330"/>
    </source>
</evidence>
<dbReference type="EC" id="4.2.2.-" evidence="3"/>
<dbReference type="Proteomes" id="UP000061432">
    <property type="component" value="Plasmid pMaq22A_1p"/>
</dbReference>
<dbReference type="Gene3D" id="2.40.40.10">
    <property type="entry name" value="RlpA-like domain"/>
    <property type="match status" value="1"/>
</dbReference>
<gene>
    <name evidence="3 6" type="primary">rlpA</name>
    <name evidence="6" type="ORF">Maq22A_1p30870</name>
</gene>
<dbReference type="GO" id="GO:0000270">
    <property type="term" value="P:peptidoglycan metabolic process"/>
    <property type="evidence" value="ECO:0007669"/>
    <property type="project" value="UniProtKB-UniRule"/>
</dbReference>
<dbReference type="EMBL" id="AP014705">
    <property type="protein sequence ID" value="BAQ48522.1"/>
    <property type="molecule type" value="Genomic_DNA"/>
</dbReference>
<dbReference type="InterPro" id="IPR034718">
    <property type="entry name" value="RlpA"/>
</dbReference>
<name>A0A0C6FMX7_9HYPH</name>
<dbReference type="NCBIfam" id="TIGR00413">
    <property type="entry name" value="rlpA"/>
    <property type="match status" value="1"/>
</dbReference>
<dbReference type="Pfam" id="PF03330">
    <property type="entry name" value="DPBB_1"/>
    <property type="match status" value="1"/>
</dbReference>
<evidence type="ECO:0000256" key="4">
    <source>
        <dbReference type="RuleBase" id="RU003495"/>
    </source>
</evidence>
<comment type="similarity">
    <text evidence="3 4">Belongs to the RlpA family.</text>
</comment>
<keyword evidence="1 3" id="KW-0456">Lyase</keyword>
<dbReference type="HAMAP" id="MF_02071">
    <property type="entry name" value="RlpA"/>
    <property type="match status" value="1"/>
</dbReference>
<keyword evidence="6" id="KW-0449">Lipoprotein</keyword>
<dbReference type="GO" id="GO:0071555">
    <property type="term" value="P:cell wall organization"/>
    <property type="evidence" value="ECO:0007669"/>
    <property type="project" value="UniProtKB-KW"/>
</dbReference>
<accession>A0A0C6FMX7</accession>
<dbReference type="OrthoDB" id="9779128at2"/>
<sequence length="127" mass="13046">MNSAQPARRSNAARIVAFAGGFALAGFGSLAGVSTAQAQSGKASWYASGHRTASGERFNPNGLTAAHRSLPFGTRVRVTNQSNGRSVVVRINDRGPFAHGRIIDLARGAGRAIGMSGVARVAVAVVD</sequence>
<dbReference type="SUPFAM" id="SSF50685">
    <property type="entry name" value="Barwin-like endoglucanases"/>
    <property type="match status" value="1"/>
</dbReference>
<protein>
    <recommendedName>
        <fullName evidence="3">Endolytic peptidoglycan transglycosylase RlpA</fullName>
        <ecNumber evidence="3">4.2.2.-</ecNumber>
    </recommendedName>
</protein>